<name>A0A6H5GN92_9HEMI</name>
<dbReference type="Proteomes" id="UP000479000">
    <property type="component" value="Unassembled WGS sequence"/>
</dbReference>
<accession>A0A6H5GN92</accession>
<protein>
    <submittedName>
        <fullName evidence="2">Uncharacterized protein</fullName>
    </submittedName>
</protein>
<dbReference type="AlphaFoldDB" id="A0A6H5GN92"/>
<feature type="region of interest" description="Disordered" evidence="1">
    <location>
        <begin position="1"/>
        <end position="22"/>
    </location>
</feature>
<evidence type="ECO:0000313" key="2">
    <source>
        <dbReference type="EMBL" id="CAB0004565.1"/>
    </source>
</evidence>
<evidence type="ECO:0000313" key="3">
    <source>
        <dbReference type="Proteomes" id="UP000479000"/>
    </source>
</evidence>
<proteinExistence type="predicted"/>
<organism evidence="2 3">
    <name type="scientific">Nesidiocoris tenuis</name>
    <dbReference type="NCBI Taxonomy" id="355587"/>
    <lineage>
        <taxon>Eukaryota</taxon>
        <taxon>Metazoa</taxon>
        <taxon>Ecdysozoa</taxon>
        <taxon>Arthropoda</taxon>
        <taxon>Hexapoda</taxon>
        <taxon>Insecta</taxon>
        <taxon>Pterygota</taxon>
        <taxon>Neoptera</taxon>
        <taxon>Paraneoptera</taxon>
        <taxon>Hemiptera</taxon>
        <taxon>Heteroptera</taxon>
        <taxon>Panheteroptera</taxon>
        <taxon>Cimicomorpha</taxon>
        <taxon>Miridae</taxon>
        <taxon>Dicyphina</taxon>
        <taxon>Nesidiocoris</taxon>
    </lineage>
</organism>
<keyword evidence="3" id="KW-1185">Reference proteome</keyword>
<sequence>MESRARARAGTRAGAGTEGRRVGGCRVGQEAETVGGRADVLRRGTASAAVGYGGCLPATLRPVRCSRCFPILLAS</sequence>
<dbReference type="EMBL" id="CADCXU010015104">
    <property type="protein sequence ID" value="CAB0004565.1"/>
    <property type="molecule type" value="Genomic_DNA"/>
</dbReference>
<reference evidence="2 3" key="1">
    <citation type="submission" date="2020-02" db="EMBL/GenBank/DDBJ databases">
        <authorList>
            <person name="Ferguson B K."/>
        </authorList>
    </citation>
    <scope>NUCLEOTIDE SEQUENCE [LARGE SCALE GENOMIC DNA]</scope>
</reference>
<gene>
    <name evidence="2" type="ORF">NTEN_LOCUS10042</name>
</gene>
<evidence type="ECO:0000256" key="1">
    <source>
        <dbReference type="SAM" id="MobiDB-lite"/>
    </source>
</evidence>